<dbReference type="Proteomes" id="UP000464495">
    <property type="component" value="Chromosome"/>
</dbReference>
<dbReference type="KEGG" id="amaq:GO499_03590"/>
<dbReference type="Gene3D" id="3.40.50.720">
    <property type="entry name" value="NAD(P)-binding Rossmann-like Domain"/>
    <property type="match status" value="1"/>
</dbReference>
<keyword evidence="6" id="KW-1185">Reference proteome</keyword>
<keyword evidence="2" id="KW-0560">Oxidoreductase</keyword>
<proteinExistence type="inferred from homology"/>
<dbReference type="PANTHER" id="PTHR43103">
    <property type="entry name" value="NUCLEOSIDE-DIPHOSPHATE-SUGAR EPIMERASE"/>
    <property type="match status" value="1"/>
</dbReference>
<gene>
    <name evidence="5" type="ORF">GO499_03590</name>
</gene>
<evidence type="ECO:0000256" key="1">
    <source>
        <dbReference type="ARBA" id="ARBA00007637"/>
    </source>
</evidence>
<dbReference type="Pfam" id="PF01370">
    <property type="entry name" value="Epimerase"/>
    <property type="match status" value="1"/>
</dbReference>
<dbReference type="SUPFAM" id="SSF51735">
    <property type="entry name" value="NAD(P)-binding Rossmann-fold domains"/>
    <property type="match status" value="1"/>
</dbReference>
<evidence type="ECO:0000313" key="5">
    <source>
        <dbReference type="EMBL" id="QHQ34332.1"/>
    </source>
</evidence>
<organism evidence="5 6">
    <name type="scientific">Algicella marina</name>
    <dbReference type="NCBI Taxonomy" id="2683284"/>
    <lineage>
        <taxon>Bacteria</taxon>
        <taxon>Pseudomonadati</taxon>
        <taxon>Pseudomonadota</taxon>
        <taxon>Alphaproteobacteria</taxon>
        <taxon>Rhodobacterales</taxon>
        <taxon>Paracoccaceae</taxon>
        <taxon>Algicella</taxon>
    </lineage>
</organism>
<feature type="domain" description="NAD-dependent epimerase/dehydratase" evidence="4">
    <location>
        <begin position="4"/>
        <end position="168"/>
    </location>
</feature>
<sequence length="275" mass="29852">MTVIALTGAAGRLGGYLREALAKRADKVILTDRVSPEGLRANEEFRQAELDDYDAVHAALAGADVVLHFGAIADEAPWDEIWGPNFVGARNVWEAAHQHGIRRVIYASSIHAVGMYPRTQRIGVDTPHYPDSFYGLSKCFAENLGRLYWEKRGIESVMLRIYSCAQPNNERSLGVWLSPRDLVQLVEKSLDCPIVGCSVVYGVSANSRCPVSNEGAKFLGYEPVDNAEEFAPEILAAAKPDPSDKAQLHHGNVFATGDLGVSAVALMGRAEDGEG</sequence>
<dbReference type="PANTHER" id="PTHR43103:SF5">
    <property type="entry name" value="4-EPIMERASE, PUTATIVE (AFU_ORTHOLOGUE AFUA_7G00360)-RELATED"/>
    <property type="match status" value="1"/>
</dbReference>
<protein>
    <submittedName>
        <fullName evidence="5">NAD-dependent epimerase/dehydratase family protein</fullName>
    </submittedName>
</protein>
<dbReference type="RefSeq" id="WP_161860903.1">
    <property type="nucleotide sequence ID" value="NZ_CP046620.1"/>
</dbReference>
<dbReference type="InterPro" id="IPR036291">
    <property type="entry name" value="NAD(P)-bd_dom_sf"/>
</dbReference>
<name>A0A6P1T1C4_9RHOB</name>
<evidence type="ECO:0000313" key="6">
    <source>
        <dbReference type="Proteomes" id="UP000464495"/>
    </source>
</evidence>
<reference evidence="5 6" key="1">
    <citation type="submission" date="2019-12" db="EMBL/GenBank/DDBJ databases">
        <title>Complete genome sequence of Algicella marina strain 9Alg 56(T) isolated from the red alga Tichocarpus crinitus.</title>
        <authorList>
            <person name="Kim S.-G."/>
            <person name="Nedashkovskaya O.I."/>
        </authorList>
    </citation>
    <scope>NUCLEOTIDE SEQUENCE [LARGE SCALE GENOMIC DNA]</scope>
    <source>
        <strain evidence="5 6">9Alg 56</strain>
    </source>
</reference>
<dbReference type="InterPro" id="IPR001509">
    <property type="entry name" value="Epimerase_deHydtase"/>
</dbReference>
<keyword evidence="3" id="KW-0520">NAD</keyword>
<evidence type="ECO:0000259" key="4">
    <source>
        <dbReference type="Pfam" id="PF01370"/>
    </source>
</evidence>
<accession>A0A6P1T1C4</accession>
<comment type="similarity">
    <text evidence="1">Belongs to the NAD(P)-dependent epimerase/dehydratase family.</text>
</comment>
<dbReference type="EMBL" id="CP046620">
    <property type="protein sequence ID" value="QHQ34332.1"/>
    <property type="molecule type" value="Genomic_DNA"/>
</dbReference>
<dbReference type="GO" id="GO:0016491">
    <property type="term" value="F:oxidoreductase activity"/>
    <property type="evidence" value="ECO:0007669"/>
    <property type="project" value="UniProtKB-KW"/>
</dbReference>
<evidence type="ECO:0000256" key="2">
    <source>
        <dbReference type="ARBA" id="ARBA00023002"/>
    </source>
</evidence>
<evidence type="ECO:0000256" key="3">
    <source>
        <dbReference type="ARBA" id="ARBA00023027"/>
    </source>
</evidence>
<dbReference type="AlphaFoldDB" id="A0A6P1T1C4"/>